<evidence type="ECO:0000256" key="1">
    <source>
        <dbReference type="SAM" id="Phobius"/>
    </source>
</evidence>
<organism evidence="2 3">
    <name type="scientific">Gregarina niphandrodes</name>
    <name type="common">Septate eugregarine</name>
    <dbReference type="NCBI Taxonomy" id="110365"/>
    <lineage>
        <taxon>Eukaryota</taxon>
        <taxon>Sar</taxon>
        <taxon>Alveolata</taxon>
        <taxon>Apicomplexa</taxon>
        <taxon>Conoidasida</taxon>
        <taxon>Gregarinasina</taxon>
        <taxon>Eugregarinorida</taxon>
        <taxon>Gregarinidae</taxon>
        <taxon>Gregarina</taxon>
    </lineage>
</organism>
<dbReference type="EMBL" id="AFNH02000306">
    <property type="protein sequence ID" value="EZG78197.1"/>
    <property type="molecule type" value="Genomic_DNA"/>
</dbReference>
<evidence type="ECO:0000313" key="2">
    <source>
        <dbReference type="EMBL" id="EZG78197.1"/>
    </source>
</evidence>
<feature type="transmembrane region" description="Helical" evidence="1">
    <location>
        <begin position="20"/>
        <end position="42"/>
    </location>
</feature>
<sequence length="199" mass="22024">MLFELFDALTVDEQERGSMVMALRILLATIPGIFALFALVGLGVRSPVLARAGAFAVWPVVLAIFLSLGVRWWSLLSRNVTSSLVEEHDRHAEWKPSDAEWNRLWVLTLVDTLSVLALVYVSALFKRIAHLYRRGGDPWHVRQPAIANPESTTPEGATHDLEGRRIIVEDSYGPDPAPVVVAPIVAGTDQIVEPVFHQS</sequence>
<protein>
    <submittedName>
        <fullName evidence="2">Transmembrane protein</fullName>
    </submittedName>
</protein>
<proteinExistence type="predicted"/>
<evidence type="ECO:0000313" key="3">
    <source>
        <dbReference type="Proteomes" id="UP000019763"/>
    </source>
</evidence>
<dbReference type="VEuPathDB" id="CryptoDB:GNI_039970"/>
<dbReference type="AlphaFoldDB" id="A0A023BAC7"/>
<dbReference type="GeneID" id="22911539"/>
<name>A0A023BAC7_GRENI</name>
<feature type="transmembrane region" description="Helical" evidence="1">
    <location>
        <begin position="104"/>
        <end position="125"/>
    </location>
</feature>
<dbReference type="RefSeq" id="XP_011129417.1">
    <property type="nucleotide sequence ID" value="XM_011131115.1"/>
</dbReference>
<keyword evidence="3" id="KW-1185">Reference proteome</keyword>
<accession>A0A023BAC7</accession>
<comment type="caution">
    <text evidence="2">The sequence shown here is derived from an EMBL/GenBank/DDBJ whole genome shotgun (WGS) entry which is preliminary data.</text>
</comment>
<keyword evidence="1" id="KW-1133">Transmembrane helix</keyword>
<gene>
    <name evidence="2" type="ORF">GNI_039970</name>
</gene>
<reference evidence="2" key="1">
    <citation type="submission" date="2013-12" db="EMBL/GenBank/DDBJ databases">
        <authorList>
            <person name="Omoto C.K."/>
            <person name="Sibley D."/>
            <person name="Venepally P."/>
            <person name="Hadjithomas M."/>
            <person name="Karamycheva S."/>
            <person name="Brunk B."/>
            <person name="Roos D."/>
            <person name="Caler E."/>
            <person name="Lorenzi H."/>
        </authorList>
    </citation>
    <scope>NUCLEOTIDE SEQUENCE</scope>
</reference>
<keyword evidence="1 2" id="KW-0812">Transmembrane</keyword>
<keyword evidence="1" id="KW-0472">Membrane</keyword>
<feature type="transmembrane region" description="Helical" evidence="1">
    <location>
        <begin position="54"/>
        <end position="74"/>
    </location>
</feature>
<dbReference type="Proteomes" id="UP000019763">
    <property type="component" value="Unassembled WGS sequence"/>
</dbReference>